<feature type="repeat" description="ANK" evidence="3">
    <location>
        <begin position="298"/>
        <end position="330"/>
    </location>
</feature>
<dbReference type="EMBL" id="JAPCWZ010000010">
    <property type="protein sequence ID" value="KAK8848640.1"/>
    <property type="molecule type" value="Genomic_DNA"/>
</dbReference>
<dbReference type="PANTHER" id="PTHR24166">
    <property type="entry name" value="ROLLING PEBBLES, ISOFORM B"/>
    <property type="match status" value="1"/>
</dbReference>
<sequence>MPGPSRRESWWSRDRDLYTLLKTFSGTEATRQHDRIYALLGLCPEADSKITTDYNKTIPQLIQEIVAFICECNIDDVQSINLDTVPKFLDNLKTIHNRVLECMFKYSYADVAEAYLLKNKAKLYVGPKLCEIAADYGNRSDQVRKIIFGLDRRVLKSKYAGGEKLLGIIRHGNNGIATAKVLLERHPGDIINHYNAKGITPLIAAAKLGNWSLVKLLLAHGADYDFEDYLRRTPLSYASDAGHTSIVELLLIEDAGCQYGTTLTGGDTPLMLASRNGHITIVQLLLDGGADHSQRNMNGDTALMVASARGYEPIVRRLLDCGADINVQNKAGKSSLSLAALGGHKATVRLLYGWNKSLTQDEVLLIVPILVG</sequence>
<gene>
    <name evidence="4" type="ORF">PGQ11_015120</name>
</gene>
<dbReference type="SUPFAM" id="SSF48403">
    <property type="entry name" value="Ankyrin repeat"/>
    <property type="match status" value="1"/>
</dbReference>
<dbReference type="SMART" id="SM00248">
    <property type="entry name" value="ANK"/>
    <property type="match status" value="5"/>
</dbReference>
<dbReference type="PANTHER" id="PTHR24166:SF48">
    <property type="entry name" value="PROTEIN VAPYRIN"/>
    <property type="match status" value="1"/>
</dbReference>
<feature type="repeat" description="ANK" evidence="3">
    <location>
        <begin position="265"/>
        <end position="297"/>
    </location>
</feature>
<dbReference type="Gene3D" id="1.25.40.20">
    <property type="entry name" value="Ankyrin repeat-containing domain"/>
    <property type="match status" value="2"/>
</dbReference>
<keyword evidence="2 3" id="KW-0040">ANK repeat</keyword>
<evidence type="ECO:0000256" key="2">
    <source>
        <dbReference type="ARBA" id="ARBA00023043"/>
    </source>
</evidence>
<feature type="repeat" description="ANK" evidence="3">
    <location>
        <begin position="197"/>
        <end position="229"/>
    </location>
</feature>
<organism evidence="4 5">
    <name type="scientific">Apiospora arundinis</name>
    <dbReference type="NCBI Taxonomy" id="335852"/>
    <lineage>
        <taxon>Eukaryota</taxon>
        <taxon>Fungi</taxon>
        <taxon>Dikarya</taxon>
        <taxon>Ascomycota</taxon>
        <taxon>Pezizomycotina</taxon>
        <taxon>Sordariomycetes</taxon>
        <taxon>Xylariomycetidae</taxon>
        <taxon>Amphisphaeriales</taxon>
        <taxon>Apiosporaceae</taxon>
        <taxon>Apiospora</taxon>
    </lineage>
</organism>
<name>A0ABR2HL50_9PEZI</name>
<keyword evidence="1" id="KW-0677">Repeat</keyword>
<dbReference type="PROSITE" id="PS50297">
    <property type="entry name" value="ANK_REP_REGION"/>
    <property type="match status" value="3"/>
</dbReference>
<dbReference type="InterPro" id="IPR050889">
    <property type="entry name" value="Dendritic_Spine_Reg/Scaffold"/>
</dbReference>
<accession>A0ABR2HL50</accession>
<evidence type="ECO:0000313" key="4">
    <source>
        <dbReference type="EMBL" id="KAK8848640.1"/>
    </source>
</evidence>
<dbReference type="Proteomes" id="UP001390339">
    <property type="component" value="Unassembled WGS sequence"/>
</dbReference>
<protein>
    <submittedName>
        <fullName evidence="4">Ankyrin repeat and SAM domain containing protein 6</fullName>
    </submittedName>
</protein>
<dbReference type="InterPro" id="IPR002110">
    <property type="entry name" value="Ankyrin_rpt"/>
</dbReference>
<comment type="caution">
    <text evidence="4">The sequence shown here is derived from an EMBL/GenBank/DDBJ whole genome shotgun (WGS) entry which is preliminary data.</text>
</comment>
<dbReference type="PROSITE" id="PS50088">
    <property type="entry name" value="ANK_REPEAT"/>
    <property type="match status" value="3"/>
</dbReference>
<proteinExistence type="predicted"/>
<keyword evidence="5" id="KW-1185">Reference proteome</keyword>
<dbReference type="PRINTS" id="PR01415">
    <property type="entry name" value="ANKYRIN"/>
</dbReference>
<evidence type="ECO:0000256" key="3">
    <source>
        <dbReference type="PROSITE-ProRule" id="PRU00023"/>
    </source>
</evidence>
<dbReference type="InterPro" id="IPR036770">
    <property type="entry name" value="Ankyrin_rpt-contain_sf"/>
</dbReference>
<dbReference type="Pfam" id="PF12796">
    <property type="entry name" value="Ank_2"/>
    <property type="match status" value="2"/>
</dbReference>
<evidence type="ECO:0000256" key="1">
    <source>
        <dbReference type="ARBA" id="ARBA00022737"/>
    </source>
</evidence>
<evidence type="ECO:0000313" key="5">
    <source>
        <dbReference type="Proteomes" id="UP001390339"/>
    </source>
</evidence>
<reference evidence="4 5" key="1">
    <citation type="journal article" date="2024" name="IMA Fungus">
        <title>Apiospora arundinis, a panoply of carbohydrate-active enzymes and secondary metabolites.</title>
        <authorList>
            <person name="Sorensen T."/>
            <person name="Petersen C."/>
            <person name="Muurmann A.T."/>
            <person name="Christiansen J.V."/>
            <person name="Brundto M.L."/>
            <person name="Overgaard C.K."/>
            <person name="Boysen A.T."/>
            <person name="Wollenberg R.D."/>
            <person name="Larsen T.O."/>
            <person name="Sorensen J.L."/>
            <person name="Nielsen K.L."/>
            <person name="Sondergaard T.E."/>
        </authorList>
    </citation>
    <scope>NUCLEOTIDE SEQUENCE [LARGE SCALE GENOMIC DNA]</scope>
    <source>
        <strain evidence="4 5">AAU 773</strain>
    </source>
</reference>